<organism evidence="4 5">
    <name type="scientific">Serendipita vermifera MAFF 305830</name>
    <dbReference type="NCBI Taxonomy" id="933852"/>
    <lineage>
        <taxon>Eukaryota</taxon>
        <taxon>Fungi</taxon>
        <taxon>Dikarya</taxon>
        <taxon>Basidiomycota</taxon>
        <taxon>Agaricomycotina</taxon>
        <taxon>Agaricomycetes</taxon>
        <taxon>Sebacinales</taxon>
        <taxon>Serendipitaceae</taxon>
        <taxon>Serendipita</taxon>
    </lineage>
</organism>
<evidence type="ECO:0000256" key="1">
    <source>
        <dbReference type="ARBA" id="ARBA00009679"/>
    </source>
</evidence>
<feature type="compositionally biased region" description="Basic and acidic residues" evidence="2">
    <location>
        <begin position="403"/>
        <end position="415"/>
    </location>
</feature>
<feature type="domain" description="Zinc finger Mcm10/DnaG-type" evidence="3">
    <location>
        <begin position="343"/>
        <end position="388"/>
    </location>
</feature>
<comment type="similarity">
    <text evidence="1">Belongs to the MCM10 family.</text>
</comment>
<feature type="region of interest" description="Disordered" evidence="2">
    <location>
        <begin position="571"/>
        <end position="609"/>
    </location>
</feature>
<feature type="region of interest" description="Disordered" evidence="2">
    <location>
        <begin position="384"/>
        <end position="418"/>
    </location>
</feature>
<dbReference type="GO" id="GO:0043596">
    <property type="term" value="C:nuclear replication fork"/>
    <property type="evidence" value="ECO:0007669"/>
    <property type="project" value="TreeGrafter"/>
</dbReference>
<evidence type="ECO:0000256" key="2">
    <source>
        <dbReference type="SAM" id="MobiDB-lite"/>
    </source>
</evidence>
<protein>
    <recommendedName>
        <fullName evidence="3">Zinc finger Mcm10/DnaG-type domain-containing protein</fullName>
    </recommendedName>
</protein>
<dbReference type="GO" id="GO:0003688">
    <property type="term" value="F:DNA replication origin binding"/>
    <property type="evidence" value="ECO:0007669"/>
    <property type="project" value="TreeGrafter"/>
</dbReference>
<dbReference type="InterPro" id="IPR040184">
    <property type="entry name" value="Mcm10"/>
</dbReference>
<feature type="compositionally biased region" description="Low complexity" evidence="2">
    <location>
        <begin position="486"/>
        <end position="498"/>
    </location>
</feature>
<evidence type="ECO:0000313" key="4">
    <source>
        <dbReference type="EMBL" id="KIM29221.1"/>
    </source>
</evidence>
<dbReference type="Proteomes" id="UP000054097">
    <property type="component" value="Unassembled WGS sequence"/>
</dbReference>
<dbReference type="AlphaFoldDB" id="A0A0C3BCQ7"/>
<feature type="region of interest" description="Disordered" evidence="2">
    <location>
        <begin position="454"/>
        <end position="522"/>
    </location>
</feature>
<dbReference type="Pfam" id="PF09329">
    <property type="entry name" value="zf-primase"/>
    <property type="match status" value="1"/>
</dbReference>
<dbReference type="STRING" id="933852.A0A0C3BCQ7"/>
<dbReference type="PANTHER" id="PTHR13454:SF11">
    <property type="entry name" value="PROTEIN MCM10 HOMOLOG"/>
    <property type="match status" value="1"/>
</dbReference>
<proteinExistence type="inferred from homology"/>
<evidence type="ECO:0000259" key="3">
    <source>
        <dbReference type="Pfam" id="PF09329"/>
    </source>
</evidence>
<dbReference type="InterPro" id="IPR012340">
    <property type="entry name" value="NA-bd_OB-fold"/>
</dbReference>
<reference evidence="5" key="2">
    <citation type="submission" date="2015-01" db="EMBL/GenBank/DDBJ databases">
        <title>Evolutionary Origins and Diversification of the Mycorrhizal Mutualists.</title>
        <authorList>
            <consortium name="DOE Joint Genome Institute"/>
            <consortium name="Mycorrhizal Genomics Consortium"/>
            <person name="Kohler A."/>
            <person name="Kuo A."/>
            <person name="Nagy L.G."/>
            <person name="Floudas D."/>
            <person name="Copeland A."/>
            <person name="Barry K.W."/>
            <person name="Cichocki N."/>
            <person name="Veneault-Fourrey C."/>
            <person name="LaButti K."/>
            <person name="Lindquist E.A."/>
            <person name="Lipzen A."/>
            <person name="Lundell T."/>
            <person name="Morin E."/>
            <person name="Murat C."/>
            <person name="Riley R."/>
            <person name="Ohm R."/>
            <person name="Sun H."/>
            <person name="Tunlid A."/>
            <person name="Henrissat B."/>
            <person name="Grigoriev I.V."/>
            <person name="Hibbett D.S."/>
            <person name="Martin F."/>
        </authorList>
    </citation>
    <scope>NUCLEOTIDE SEQUENCE [LARGE SCALE GENOMIC DNA]</scope>
    <source>
        <strain evidence="5">MAFF 305830</strain>
    </source>
</reference>
<accession>A0A0C3BCQ7</accession>
<dbReference type="InterPro" id="IPR015408">
    <property type="entry name" value="Znf_Mcm10/DnaG"/>
</dbReference>
<dbReference type="Gene3D" id="2.40.50.140">
    <property type="entry name" value="Nucleic acid-binding proteins"/>
    <property type="match status" value="1"/>
</dbReference>
<dbReference type="HOGENOM" id="CLU_015393_1_0_1"/>
<gene>
    <name evidence="4" type="ORF">M408DRAFT_23029</name>
</gene>
<dbReference type="EMBL" id="KN824289">
    <property type="protein sequence ID" value="KIM29221.1"/>
    <property type="molecule type" value="Genomic_DNA"/>
</dbReference>
<feature type="region of interest" description="Disordered" evidence="2">
    <location>
        <begin position="267"/>
        <end position="290"/>
    </location>
</feature>
<feature type="region of interest" description="Disordered" evidence="2">
    <location>
        <begin position="1"/>
        <end position="64"/>
    </location>
</feature>
<dbReference type="GO" id="GO:0006270">
    <property type="term" value="P:DNA replication initiation"/>
    <property type="evidence" value="ECO:0007669"/>
    <property type="project" value="InterPro"/>
</dbReference>
<keyword evidence="5" id="KW-1185">Reference proteome</keyword>
<dbReference type="PANTHER" id="PTHR13454">
    <property type="entry name" value="PROTEIN MCM10 HOMOLOG"/>
    <property type="match status" value="1"/>
</dbReference>
<feature type="region of interest" description="Disordered" evidence="2">
    <location>
        <begin position="205"/>
        <end position="229"/>
    </location>
</feature>
<dbReference type="GO" id="GO:0003697">
    <property type="term" value="F:single-stranded DNA binding"/>
    <property type="evidence" value="ECO:0007669"/>
    <property type="project" value="InterPro"/>
</dbReference>
<feature type="compositionally biased region" description="Basic and acidic residues" evidence="2">
    <location>
        <begin position="272"/>
        <end position="281"/>
    </location>
</feature>
<reference evidence="4 5" key="1">
    <citation type="submission" date="2014-04" db="EMBL/GenBank/DDBJ databases">
        <authorList>
            <consortium name="DOE Joint Genome Institute"/>
            <person name="Kuo A."/>
            <person name="Zuccaro A."/>
            <person name="Kohler A."/>
            <person name="Nagy L.G."/>
            <person name="Floudas D."/>
            <person name="Copeland A."/>
            <person name="Barry K.W."/>
            <person name="Cichocki N."/>
            <person name="Veneault-Fourrey C."/>
            <person name="LaButti K."/>
            <person name="Lindquist E.A."/>
            <person name="Lipzen A."/>
            <person name="Lundell T."/>
            <person name="Morin E."/>
            <person name="Murat C."/>
            <person name="Sun H."/>
            <person name="Tunlid A."/>
            <person name="Henrissat B."/>
            <person name="Grigoriev I.V."/>
            <person name="Hibbett D.S."/>
            <person name="Martin F."/>
            <person name="Nordberg H.P."/>
            <person name="Cantor M.N."/>
            <person name="Hua S.X."/>
        </authorList>
    </citation>
    <scope>NUCLEOTIDE SEQUENCE [LARGE SCALE GENOMIC DNA]</scope>
    <source>
        <strain evidence="4 5">MAFF 305830</strain>
    </source>
</reference>
<name>A0A0C3BCQ7_SERVB</name>
<sequence>MDDPAKNIQESGDEAKRENKKRVLAPSTPSPRKRRHVEEPIIDPKTSTNLSIRRPELPPSLQPGASKLLQALKAKSKDVSTSQNNETATASDVNLFAGGSSSTRDAESLTIIEKLEMGPYEHTPPSQDPTFNTFDPHSLIRLSARAASHEDLCEFLRGRYYLSPSVLYSIIRPSKNRQGYDIPVDAEWVTIAVVAERGDIKLQNGSIQTTESSEKDSQNQTEAKTGPKKYTTIRLVDLGGGASSDKTKSPRGDAYLNMMLFEANSVTTSRETNSRTVERSYKGGSGGAFEQSSKFPEGTVIAICSPRVLRPYQAGRGSSENPHPTMNVLGISPNSASSILVIGKSRDLGHCVATRKDGKPCGSWCDKRLAAVCDFHLQQAVQSRRAGRAEFSVGTSGAPSNPGRKDPRGGYDPSKKQGLIPVGAQAVPSSAQGLSGDTGAMYIIGTQVVRPTKGGGDEFVSENIGRGRQEKNKRRKEREEEEERLNSLLSRDGGLSSGAKALAQARASSGGSDYQALKAKDKPTRVAFSAEALKRIGFDPTSSKQVASDADVKRKLEALEGLQRPSKKILLGKRPASKIPESAAALSDSEAVSVPPKTDEEDSELEFED</sequence>
<evidence type="ECO:0000313" key="5">
    <source>
        <dbReference type="Proteomes" id="UP000054097"/>
    </source>
</evidence>
<dbReference type="OrthoDB" id="202825at2759"/>
<feature type="compositionally biased region" description="Acidic residues" evidence="2">
    <location>
        <begin position="599"/>
        <end position="609"/>
    </location>
</feature>